<evidence type="ECO:0000313" key="3">
    <source>
        <dbReference type="Proteomes" id="UP000236161"/>
    </source>
</evidence>
<name>A0A2I0B768_9ASPA</name>
<dbReference type="Proteomes" id="UP000236161">
    <property type="component" value="Unassembled WGS sequence"/>
</dbReference>
<dbReference type="AlphaFoldDB" id="A0A2I0B768"/>
<organism evidence="2 3">
    <name type="scientific">Apostasia shenzhenica</name>
    <dbReference type="NCBI Taxonomy" id="1088818"/>
    <lineage>
        <taxon>Eukaryota</taxon>
        <taxon>Viridiplantae</taxon>
        <taxon>Streptophyta</taxon>
        <taxon>Embryophyta</taxon>
        <taxon>Tracheophyta</taxon>
        <taxon>Spermatophyta</taxon>
        <taxon>Magnoliopsida</taxon>
        <taxon>Liliopsida</taxon>
        <taxon>Asparagales</taxon>
        <taxon>Orchidaceae</taxon>
        <taxon>Apostasioideae</taxon>
        <taxon>Apostasia</taxon>
    </lineage>
</organism>
<dbReference type="EMBL" id="KZ451908">
    <property type="protein sequence ID" value="PKA63636.1"/>
    <property type="molecule type" value="Genomic_DNA"/>
</dbReference>
<gene>
    <name evidence="2" type="ORF">AXF42_Ash005531</name>
</gene>
<feature type="compositionally biased region" description="Polar residues" evidence="1">
    <location>
        <begin position="40"/>
        <end position="57"/>
    </location>
</feature>
<proteinExistence type="predicted"/>
<keyword evidence="3" id="KW-1185">Reference proteome</keyword>
<protein>
    <submittedName>
        <fullName evidence="2">Uncharacterized protein</fullName>
    </submittedName>
</protein>
<evidence type="ECO:0000256" key="1">
    <source>
        <dbReference type="SAM" id="MobiDB-lite"/>
    </source>
</evidence>
<feature type="region of interest" description="Disordered" evidence="1">
    <location>
        <begin position="38"/>
        <end position="72"/>
    </location>
</feature>
<evidence type="ECO:0000313" key="2">
    <source>
        <dbReference type="EMBL" id="PKA63636.1"/>
    </source>
</evidence>
<accession>A0A2I0B768</accession>
<reference evidence="2 3" key="1">
    <citation type="journal article" date="2017" name="Nature">
        <title>The Apostasia genome and the evolution of orchids.</title>
        <authorList>
            <person name="Zhang G.Q."/>
            <person name="Liu K.W."/>
            <person name="Li Z."/>
            <person name="Lohaus R."/>
            <person name="Hsiao Y.Y."/>
            <person name="Niu S.C."/>
            <person name="Wang J.Y."/>
            <person name="Lin Y.C."/>
            <person name="Xu Q."/>
            <person name="Chen L.J."/>
            <person name="Yoshida K."/>
            <person name="Fujiwara S."/>
            <person name="Wang Z.W."/>
            <person name="Zhang Y.Q."/>
            <person name="Mitsuda N."/>
            <person name="Wang M."/>
            <person name="Liu G.H."/>
            <person name="Pecoraro L."/>
            <person name="Huang H.X."/>
            <person name="Xiao X.J."/>
            <person name="Lin M."/>
            <person name="Wu X.Y."/>
            <person name="Wu W.L."/>
            <person name="Chen Y.Y."/>
            <person name="Chang S.B."/>
            <person name="Sakamoto S."/>
            <person name="Ohme-Takagi M."/>
            <person name="Yagi M."/>
            <person name="Zeng S.J."/>
            <person name="Shen C.Y."/>
            <person name="Yeh C.M."/>
            <person name="Luo Y.B."/>
            <person name="Tsai W.C."/>
            <person name="Van de Peer Y."/>
            <person name="Liu Z.J."/>
        </authorList>
    </citation>
    <scope>NUCLEOTIDE SEQUENCE [LARGE SCALE GENOMIC DNA]</scope>
    <source>
        <strain evidence="3">cv. Shenzhen</strain>
        <tissue evidence="2">Stem</tissue>
    </source>
</reference>
<sequence length="106" mass="11812">MECNVHEIENNNDIQDLGYGEGSSFAENYIFVEDNDVTCEPSSSSGGKRAAKTSQQPRRLKKSFTKEDAESMLNEAKSKANIALQAMQRAMSYTVENAMKKLAFVH</sequence>